<dbReference type="PANTHER" id="PTHR10159:SF519">
    <property type="entry name" value="DUAL SPECIFICITY PROTEIN PHOSPHATASE MPK3"/>
    <property type="match status" value="1"/>
</dbReference>
<feature type="region of interest" description="Disordered" evidence="5">
    <location>
        <begin position="125"/>
        <end position="149"/>
    </location>
</feature>
<dbReference type="PANTHER" id="PTHR10159">
    <property type="entry name" value="DUAL SPECIFICITY PROTEIN PHOSPHATASE"/>
    <property type="match status" value="1"/>
</dbReference>
<feature type="region of interest" description="Disordered" evidence="5">
    <location>
        <begin position="391"/>
        <end position="417"/>
    </location>
</feature>
<feature type="compositionally biased region" description="Basic residues" evidence="5">
    <location>
        <begin position="590"/>
        <end position="600"/>
    </location>
</feature>
<dbReference type="GO" id="GO:0005737">
    <property type="term" value="C:cytoplasm"/>
    <property type="evidence" value="ECO:0007669"/>
    <property type="project" value="TreeGrafter"/>
</dbReference>
<evidence type="ECO:0000256" key="5">
    <source>
        <dbReference type="SAM" id="MobiDB-lite"/>
    </source>
</evidence>
<evidence type="ECO:0000256" key="1">
    <source>
        <dbReference type="ARBA" id="ARBA00008601"/>
    </source>
</evidence>
<dbReference type="InterPro" id="IPR020422">
    <property type="entry name" value="TYR_PHOSPHATASE_DUAL_dom"/>
</dbReference>
<feature type="domain" description="Tyrosine specific protein phosphatases" evidence="7">
    <location>
        <begin position="249"/>
        <end position="288"/>
    </location>
</feature>
<dbReference type="STRING" id="745531.A0A0C3SDN8"/>
<evidence type="ECO:0000259" key="7">
    <source>
        <dbReference type="PROSITE" id="PS50056"/>
    </source>
</evidence>
<dbReference type="GO" id="GO:0008330">
    <property type="term" value="F:protein tyrosine/threonine phosphatase activity"/>
    <property type="evidence" value="ECO:0007669"/>
    <property type="project" value="TreeGrafter"/>
</dbReference>
<feature type="compositionally biased region" description="Polar residues" evidence="5">
    <location>
        <begin position="490"/>
        <end position="499"/>
    </location>
</feature>
<dbReference type="InterPro" id="IPR000387">
    <property type="entry name" value="Tyr_Pase_dom"/>
</dbReference>
<dbReference type="AlphaFoldDB" id="A0A0C3SDN8"/>
<name>A0A0C3SDN8_PHLG1</name>
<dbReference type="Gene3D" id="3.90.190.10">
    <property type="entry name" value="Protein tyrosine phosphatase superfamily"/>
    <property type="match status" value="1"/>
</dbReference>
<dbReference type="OrthoDB" id="2017893at2759"/>
<sequence>MDTATPRPQSAFLSSFSSRRKGPTIPLRIDTPLHATNVALVSDPETSTCASALSSATSDADSFCWPPPSRPHSRNMKKLSLTLPSAQSSTNSLLSPLAPEPIKRIADVIPPSATRRRPSIVSLPATSTSSILHRKDEDGDGDEQGLAPYANGPVQILPGIWLGNEDNARDWRDLLARGVKSVLNVAKEVTCPIEGVASHTLRSVTSHSDLKLSSHSGPAYYPPHLPSGRSGMHYLQLPWSHGQSDLVSEGFPSAMTFVDQALERGDGVLIHCQCGVSRSATLVIALVMRAAAQCSPSVPPEVWSLKTMHDAYAFVKEKSKWVGPNMSLIYQLLDYERSLKSDTGSPAASELSSLAAEEEWARRRQMVDDADTEDNDFENVEIMREARALDKAMEDRRVSRKSSVSSMGSSTGIGMGQAWRSKYGSSRNRAGSIASIVTTGSVLSEHLVEEDEEQELLGVGGGFTETSSSSAEPTEDESSSSNTSGDADSPDSTNATDVLSGTPKAYYRTSTHVPPSAPAHRASFNLPALPATAVATSFHLPKLHGKAKPRRRPPPLFGLLPPVPSSPVTPVSDARPTPRPHTRKAESRLPSHRLNSRKPYQHVPSSATPAQTLFVFPPSPTFSAQTPSTMTLTSSASFLASPAPTPRVASFKSEGRRRSFIGVGSLATPTTACSRVDARGWVGMN</sequence>
<dbReference type="GO" id="GO:0017017">
    <property type="term" value="F:MAP kinase tyrosine/serine/threonine phosphatase activity"/>
    <property type="evidence" value="ECO:0007669"/>
    <property type="project" value="TreeGrafter"/>
</dbReference>
<feature type="compositionally biased region" description="Low complexity" evidence="5">
    <location>
        <begin position="401"/>
        <end position="410"/>
    </location>
</feature>
<dbReference type="Pfam" id="PF00782">
    <property type="entry name" value="DSPc"/>
    <property type="match status" value="1"/>
</dbReference>
<dbReference type="SUPFAM" id="SSF52799">
    <property type="entry name" value="(Phosphotyrosine protein) phosphatases II"/>
    <property type="match status" value="1"/>
</dbReference>
<feature type="region of interest" description="Disordered" evidence="5">
    <location>
        <begin position="542"/>
        <end position="604"/>
    </location>
</feature>
<accession>A0A0C3SDN8</accession>
<dbReference type="PROSITE" id="PS50056">
    <property type="entry name" value="TYR_PHOSPHATASE_2"/>
    <property type="match status" value="1"/>
</dbReference>
<feature type="region of interest" description="Disordered" evidence="5">
    <location>
        <begin position="450"/>
        <end position="500"/>
    </location>
</feature>
<evidence type="ECO:0000256" key="2">
    <source>
        <dbReference type="ARBA" id="ARBA00013064"/>
    </source>
</evidence>
<dbReference type="EMBL" id="KN840442">
    <property type="protein sequence ID" value="KIP12017.1"/>
    <property type="molecule type" value="Genomic_DNA"/>
</dbReference>
<dbReference type="SMART" id="SM00195">
    <property type="entry name" value="DSPc"/>
    <property type="match status" value="1"/>
</dbReference>
<dbReference type="InterPro" id="IPR016130">
    <property type="entry name" value="Tyr_Pase_AS"/>
</dbReference>
<organism evidence="8 9">
    <name type="scientific">Phlebiopsis gigantea (strain 11061_1 CR5-6)</name>
    <name type="common">White-rot fungus</name>
    <name type="synonym">Peniophora gigantea</name>
    <dbReference type="NCBI Taxonomy" id="745531"/>
    <lineage>
        <taxon>Eukaryota</taxon>
        <taxon>Fungi</taxon>
        <taxon>Dikarya</taxon>
        <taxon>Basidiomycota</taxon>
        <taxon>Agaricomycotina</taxon>
        <taxon>Agaricomycetes</taxon>
        <taxon>Polyporales</taxon>
        <taxon>Phanerochaetaceae</taxon>
        <taxon>Phlebiopsis</taxon>
    </lineage>
</organism>
<feature type="domain" description="Tyrosine-protein phosphatase" evidence="6">
    <location>
        <begin position="152"/>
        <end position="341"/>
    </location>
</feature>
<dbReference type="GO" id="GO:0033550">
    <property type="term" value="F:MAP kinase tyrosine phosphatase activity"/>
    <property type="evidence" value="ECO:0007669"/>
    <property type="project" value="TreeGrafter"/>
</dbReference>
<keyword evidence="9" id="KW-1185">Reference proteome</keyword>
<evidence type="ECO:0000313" key="8">
    <source>
        <dbReference type="EMBL" id="KIP12017.1"/>
    </source>
</evidence>
<reference evidence="8 9" key="1">
    <citation type="journal article" date="2014" name="PLoS Genet.">
        <title>Analysis of the Phlebiopsis gigantea genome, transcriptome and secretome provides insight into its pioneer colonization strategies of wood.</title>
        <authorList>
            <person name="Hori C."/>
            <person name="Ishida T."/>
            <person name="Igarashi K."/>
            <person name="Samejima M."/>
            <person name="Suzuki H."/>
            <person name="Master E."/>
            <person name="Ferreira P."/>
            <person name="Ruiz-Duenas F.J."/>
            <person name="Held B."/>
            <person name="Canessa P."/>
            <person name="Larrondo L.F."/>
            <person name="Schmoll M."/>
            <person name="Druzhinina I.S."/>
            <person name="Kubicek C.P."/>
            <person name="Gaskell J.A."/>
            <person name="Kersten P."/>
            <person name="St John F."/>
            <person name="Glasner J."/>
            <person name="Sabat G."/>
            <person name="Splinter BonDurant S."/>
            <person name="Syed K."/>
            <person name="Yadav J."/>
            <person name="Mgbeahuruike A.C."/>
            <person name="Kovalchuk A."/>
            <person name="Asiegbu F.O."/>
            <person name="Lackner G."/>
            <person name="Hoffmeister D."/>
            <person name="Rencoret J."/>
            <person name="Gutierrez A."/>
            <person name="Sun H."/>
            <person name="Lindquist E."/>
            <person name="Barry K."/>
            <person name="Riley R."/>
            <person name="Grigoriev I.V."/>
            <person name="Henrissat B."/>
            <person name="Kues U."/>
            <person name="Berka R.M."/>
            <person name="Martinez A.T."/>
            <person name="Covert S.F."/>
            <person name="Blanchette R.A."/>
            <person name="Cullen D."/>
        </authorList>
    </citation>
    <scope>NUCLEOTIDE SEQUENCE [LARGE SCALE GENOMIC DNA]</scope>
    <source>
        <strain evidence="8 9">11061_1 CR5-6</strain>
    </source>
</reference>
<dbReference type="HOGENOM" id="CLU_023363_1_0_1"/>
<feature type="region of interest" description="Disordered" evidence="5">
    <location>
        <begin position="1"/>
        <end position="28"/>
    </location>
</feature>
<evidence type="ECO:0000313" key="9">
    <source>
        <dbReference type="Proteomes" id="UP000053257"/>
    </source>
</evidence>
<dbReference type="Proteomes" id="UP000053257">
    <property type="component" value="Unassembled WGS sequence"/>
</dbReference>
<evidence type="ECO:0000256" key="3">
    <source>
        <dbReference type="ARBA" id="ARBA00022801"/>
    </source>
</evidence>
<feature type="compositionally biased region" description="Basic residues" evidence="5">
    <location>
        <begin position="542"/>
        <end position="553"/>
    </location>
</feature>
<evidence type="ECO:0000256" key="4">
    <source>
        <dbReference type="ARBA" id="ARBA00022912"/>
    </source>
</evidence>
<dbReference type="GO" id="GO:0043409">
    <property type="term" value="P:negative regulation of MAPK cascade"/>
    <property type="evidence" value="ECO:0007669"/>
    <property type="project" value="TreeGrafter"/>
</dbReference>
<feature type="compositionally biased region" description="Polar residues" evidence="5">
    <location>
        <begin position="1"/>
        <end position="17"/>
    </location>
</feature>
<dbReference type="InterPro" id="IPR000340">
    <property type="entry name" value="Dual-sp_phosphatase_cat-dom"/>
</dbReference>
<dbReference type="PROSITE" id="PS00383">
    <property type="entry name" value="TYR_PHOSPHATASE_1"/>
    <property type="match status" value="1"/>
</dbReference>
<proteinExistence type="inferred from homology"/>
<protein>
    <recommendedName>
        <fullName evidence="2">protein-tyrosine-phosphatase</fullName>
        <ecNumber evidence="2">3.1.3.48</ecNumber>
    </recommendedName>
</protein>
<evidence type="ECO:0000259" key="6">
    <source>
        <dbReference type="PROSITE" id="PS50054"/>
    </source>
</evidence>
<dbReference type="EC" id="3.1.3.48" evidence="2"/>
<comment type="similarity">
    <text evidence="1">Belongs to the protein-tyrosine phosphatase family. Non-receptor class dual specificity subfamily.</text>
</comment>
<keyword evidence="3" id="KW-0378">Hydrolase</keyword>
<keyword evidence="4" id="KW-0904">Protein phosphatase</keyword>
<gene>
    <name evidence="8" type="ORF">PHLGIDRAFT_98778</name>
</gene>
<dbReference type="InterPro" id="IPR029021">
    <property type="entry name" value="Prot-tyrosine_phosphatase-like"/>
</dbReference>
<dbReference type="PROSITE" id="PS50054">
    <property type="entry name" value="TYR_PHOSPHATASE_DUAL"/>
    <property type="match status" value="1"/>
</dbReference>